<organism evidence="11 12">
    <name type="scientific">Mangrovivirga cuniculi</name>
    <dbReference type="NCBI Taxonomy" id="2715131"/>
    <lineage>
        <taxon>Bacteria</taxon>
        <taxon>Pseudomonadati</taxon>
        <taxon>Bacteroidota</taxon>
        <taxon>Cytophagia</taxon>
        <taxon>Cytophagales</taxon>
        <taxon>Mangrovivirgaceae</taxon>
        <taxon>Mangrovivirga</taxon>
    </lineage>
</organism>
<dbReference type="CDD" id="cd04732">
    <property type="entry name" value="HisA"/>
    <property type="match status" value="1"/>
</dbReference>
<dbReference type="RefSeq" id="WP_137089010.1">
    <property type="nucleotide sequence ID" value="NZ_CP028923.1"/>
</dbReference>
<dbReference type="EMBL" id="CP028923">
    <property type="protein sequence ID" value="QCK13415.1"/>
    <property type="molecule type" value="Genomic_DNA"/>
</dbReference>
<evidence type="ECO:0000256" key="1">
    <source>
        <dbReference type="ARBA" id="ARBA00000901"/>
    </source>
</evidence>
<evidence type="ECO:0000256" key="10">
    <source>
        <dbReference type="RuleBase" id="RU003657"/>
    </source>
</evidence>
<comment type="similarity">
    <text evidence="4 9 10">Belongs to the HisA/HisF family.</text>
</comment>
<keyword evidence="6 9" id="KW-0028">Amino-acid biosynthesis</keyword>
<evidence type="ECO:0000256" key="5">
    <source>
        <dbReference type="ARBA" id="ARBA00022490"/>
    </source>
</evidence>
<dbReference type="PANTHER" id="PTHR43090">
    <property type="entry name" value="1-(5-PHOSPHORIBOSYL)-5-[(5-PHOSPHORIBOSYLAMINO)METHYLIDENEAMINO] IMIDAZOLE-4-CARBOXAMIDE ISOMERASE"/>
    <property type="match status" value="1"/>
</dbReference>
<dbReference type="Pfam" id="PF00977">
    <property type="entry name" value="His_biosynth"/>
    <property type="match status" value="1"/>
</dbReference>
<dbReference type="GO" id="GO:0000105">
    <property type="term" value="P:L-histidine biosynthetic process"/>
    <property type="evidence" value="ECO:0007669"/>
    <property type="project" value="UniProtKB-UniRule"/>
</dbReference>
<evidence type="ECO:0000313" key="11">
    <source>
        <dbReference type="EMBL" id="QCK13415.1"/>
    </source>
</evidence>
<dbReference type="UniPathway" id="UPA00031">
    <property type="reaction ID" value="UER00009"/>
</dbReference>
<dbReference type="KEGG" id="fpf:DCC35_00940"/>
<comment type="catalytic activity">
    <reaction evidence="1 9">
        <text>1-(5-phospho-beta-D-ribosyl)-5-[(5-phospho-beta-D-ribosylamino)methylideneamino]imidazole-4-carboxamide = 5-[(5-phospho-1-deoxy-D-ribulos-1-ylimino)methylamino]-1-(5-phospho-beta-D-ribosyl)imidazole-4-carboxamide</text>
        <dbReference type="Rhea" id="RHEA:15469"/>
        <dbReference type="ChEBI" id="CHEBI:58435"/>
        <dbReference type="ChEBI" id="CHEBI:58525"/>
        <dbReference type="EC" id="5.3.1.16"/>
    </reaction>
</comment>
<dbReference type="AlphaFoldDB" id="A0A4D7JR19"/>
<dbReference type="Proteomes" id="UP000298616">
    <property type="component" value="Chromosome"/>
</dbReference>
<dbReference type="InterPro" id="IPR011060">
    <property type="entry name" value="RibuloseP-bd_barrel"/>
</dbReference>
<evidence type="ECO:0000256" key="4">
    <source>
        <dbReference type="ARBA" id="ARBA00009667"/>
    </source>
</evidence>
<proteinExistence type="inferred from homology"/>
<dbReference type="OrthoDB" id="9807749at2"/>
<dbReference type="GO" id="GO:0000162">
    <property type="term" value="P:L-tryptophan biosynthetic process"/>
    <property type="evidence" value="ECO:0007669"/>
    <property type="project" value="TreeGrafter"/>
</dbReference>
<dbReference type="FunFam" id="3.20.20.70:FF:000009">
    <property type="entry name" value="1-(5-phosphoribosyl)-5-[(5-phosphoribosylamino)methylideneamino] imidazole-4-carboxamide isomerase"/>
    <property type="match status" value="1"/>
</dbReference>
<dbReference type="InterPro" id="IPR013785">
    <property type="entry name" value="Aldolase_TIM"/>
</dbReference>
<feature type="active site" description="Proton donor" evidence="9">
    <location>
        <position position="131"/>
    </location>
</feature>
<evidence type="ECO:0000256" key="7">
    <source>
        <dbReference type="ARBA" id="ARBA00023102"/>
    </source>
</evidence>
<dbReference type="SUPFAM" id="SSF51366">
    <property type="entry name" value="Ribulose-phoshate binding barrel"/>
    <property type="match status" value="1"/>
</dbReference>
<evidence type="ECO:0000256" key="2">
    <source>
        <dbReference type="ARBA" id="ARBA00004496"/>
    </source>
</evidence>
<keyword evidence="5 9" id="KW-0963">Cytoplasm</keyword>
<dbReference type="GO" id="GO:0003949">
    <property type="term" value="F:1-(5-phosphoribosyl)-5-[(5-phosphoribosylamino)methylideneamino]imidazole-4-carboxamide isomerase activity"/>
    <property type="evidence" value="ECO:0007669"/>
    <property type="project" value="UniProtKB-UniRule"/>
</dbReference>
<sequence>MIKIIPSISVIKGKTIRLQQGNFDKKREYEASPLDVAKQFEDAGLDTIHLVDLEGAQKGTPVNYDTLELIASYTDLKVNFSGGLHTDGDVTKAFEYGAVSITAATIAVLRPDLFAQWIISYGREKIIMGADALKGKIAIRGWQTSTKTDLIEHIDYFYRHSLKYVKTTDIAKDGILEGPSIHLYEKILEQFPDLKLFASGGVRSVDDIQKLEDIGVYGVFFGKAFYEDRLKLKDLEKFISRKV</sequence>
<evidence type="ECO:0000313" key="12">
    <source>
        <dbReference type="Proteomes" id="UP000298616"/>
    </source>
</evidence>
<comment type="pathway">
    <text evidence="3 9">Amino-acid biosynthesis; L-histidine biosynthesis; L-histidine from 5-phospho-alpha-D-ribose 1-diphosphate: step 4/9.</text>
</comment>
<dbReference type="GO" id="GO:0005737">
    <property type="term" value="C:cytoplasm"/>
    <property type="evidence" value="ECO:0007669"/>
    <property type="project" value="UniProtKB-SubCell"/>
</dbReference>
<dbReference type="PANTHER" id="PTHR43090:SF2">
    <property type="entry name" value="1-(5-PHOSPHORIBOSYL)-5-[(5-PHOSPHORIBOSYLAMINO)METHYLIDENEAMINO] IMIDAZOLE-4-CARBOXAMIDE ISOMERASE"/>
    <property type="match status" value="1"/>
</dbReference>
<dbReference type="InterPro" id="IPR023016">
    <property type="entry name" value="HisA/PriA"/>
</dbReference>
<dbReference type="InterPro" id="IPR044524">
    <property type="entry name" value="Isoase_HisA-like"/>
</dbReference>
<evidence type="ECO:0000256" key="8">
    <source>
        <dbReference type="ARBA" id="ARBA00023235"/>
    </source>
</evidence>
<keyword evidence="12" id="KW-1185">Reference proteome</keyword>
<dbReference type="EC" id="5.3.1.16" evidence="9"/>
<keyword evidence="7 9" id="KW-0368">Histidine biosynthesis</keyword>
<comment type="subcellular location">
    <subcellularLocation>
        <location evidence="2 9">Cytoplasm</location>
    </subcellularLocation>
</comment>
<protein>
    <recommendedName>
        <fullName evidence="9">1-(5-phosphoribosyl)-5-[(5-phosphoribosylamino)methylideneamino] imidazole-4-carboxamide isomerase</fullName>
        <ecNumber evidence="9">5.3.1.16</ecNumber>
    </recommendedName>
    <alternativeName>
        <fullName evidence="9">Phosphoribosylformimino-5-aminoimidazole carboxamide ribotide isomerase</fullName>
    </alternativeName>
</protein>
<evidence type="ECO:0000256" key="6">
    <source>
        <dbReference type="ARBA" id="ARBA00022605"/>
    </source>
</evidence>
<gene>
    <name evidence="9" type="primary">hisA</name>
    <name evidence="11" type="ORF">DCC35_00940</name>
</gene>
<name>A0A4D7JR19_9BACT</name>
<comment type="caution">
    <text evidence="9">Lacks conserved residue(s) required for the propagation of feature annotation.</text>
</comment>
<accession>A0A4D7JR19</accession>
<dbReference type="InterPro" id="IPR006062">
    <property type="entry name" value="His_biosynth"/>
</dbReference>
<reference evidence="11 12" key="1">
    <citation type="submission" date="2018-04" db="EMBL/GenBank/DDBJ databases">
        <title>Complete genome uncultured novel isolate.</title>
        <authorList>
            <person name="Merlino G."/>
        </authorList>
    </citation>
    <scope>NUCLEOTIDE SEQUENCE [LARGE SCALE GENOMIC DNA]</scope>
    <source>
        <strain evidence="12">R1DC9</strain>
    </source>
</reference>
<dbReference type="HAMAP" id="MF_01014">
    <property type="entry name" value="HisA"/>
    <property type="match status" value="1"/>
</dbReference>
<evidence type="ECO:0000256" key="3">
    <source>
        <dbReference type="ARBA" id="ARBA00005133"/>
    </source>
</evidence>
<dbReference type="Gene3D" id="3.20.20.70">
    <property type="entry name" value="Aldolase class I"/>
    <property type="match status" value="1"/>
</dbReference>
<keyword evidence="8 9" id="KW-0413">Isomerase</keyword>
<evidence type="ECO:0000256" key="9">
    <source>
        <dbReference type="HAMAP-Rule" id="MF_01014"/>
    </source>
</evidence>